<organism evidence="2 3">
    <name type="scientific">Brassica oleracea var. oleracea</name>
    <dbReference type="NCBI Taxonomy" id="109376"/>
    <lineage>
        <taxon>Eukaryota</taxon>
        <taxon>Viridiplantae</taxon>
        <taxon>Streptophyta</taxon>
        <taxon>Embryophyta</taxon>
        <taxon>Tracheophyta</taxon>
        <taxon>Spermatophyta</taxon>
        <taxon>Magnoliopsida</taxon>
        <taxon>eudicotyledons</taxon>
        <taxon>Gunneridae</taxon>
        <taxon>Pentapetalae</taxon>
        <taxon>rosids</taxon>
        <taxon>malvids</taxon>
        <taxon>Brassicales</taxon>
        <taxon>Brassicaceae</taxon>
        <taxon>Brassiceae</taxon>
        <taxon>Brassica</taxon>
    </lineage>
</organism>
<sequence length="204" mass="23976">MDCLFWGKNSIIEPERDNDPYPWIIWYIWKARNDELFRRIDRDPLELVRHAESECQAWFDANEVVQPVIQDNNTDEPQVIRLGNICLLDGSWTSSAHFSGCGWVWMDSGGNIQLMGTRNFTRRESALHSEVEALRWTMENMLQHSTCQSFRTDCKELIAMIKESEAWPRFATELERIETPHICFPDFQHHSCSTNAQSDFRLFS</sequence>
<dbReference type="CDD" id="cd06222">
    <property type="entry name" value="RNase_H_like"/>
    <property type="match status" value="1"/>
</dbReference>
<keyword evidence="3" id="KW-1185">Reference proteome</keyword>
<reference evidence="2 3" key="1">
    <citation type="journal article" date="2014" name="Genome Biol.">
        <title>Transcriptome and methylome profiling reveals relics of genome dominance in the mesopolyploid Brassica oleracea.</title>
        <authorList>
            <person name="Parkin I.A."/>
            <person name="Koh C."/>
            <person name="Tang H."/>
            <person name="Robinson S.J."/>
            <person name="Kagale S."/>
            <person name="Clarke W.E."/>
            <person name="Town C.D."/>
            <person name="Nixon J."/>
            <person name="Krishnakumar V."/>
            <person name="Bidwell S.L."/>
            <person name="Denoeud F."/>
            <person name="Belcram H."/>
            <person name="Links M.G."/>
            <person name="Just J."/>
            <person name="Clarke C."/>
            <person name="Bender T."/>
            <person name="Huebert T."/>
            <person name="Mason A.S."/>
            <person name="Pires J.C."/>
            <person name="Barker G."/>
            <person name="Moore J."/>
            <person name="Walley P.G."/>
            <person name="Manoli S."/>
            <person name="Batley J."/>
            <person name="Edwards D."/>
            <person name="Nelson M.N."/>
            <person name="Wang X."/>
            <person name="Paterson A.H."/>
            <person name="King G."/>
            <person name="Bancroft I."/>
            <person name="Chalhoub B."/>
            <person name="Sharpe A.G."/>
        </authorList>
    </citation>
    <scope>NUCLEOTIDE SEQUENCE</scope>
    <source>
        <strain evidence="2 3">cv. TO1000</strain>
    </source>
</reference>
<proteinExistence type="predicted"/>
<dbReference type="GO" id="GO:0004523">
    <property type="term" value="F:RNA-DNA hybrid ribonuclease activity"/>
    <property type="evidence" value="ECO:0007669"/>
    <property type="project" value="InterPro"/>
</dbReference>
<dbReference type="Proteomes" id="UP000032141">
    <property type="component" value="Chromosome C5"/>
</dbReference>
<name>A0A0D3CGI8_BRAOL</name>
<accession>A0A0D3CGI8</accession>
<dbReference type="AlphaFoldDB" id="A0A0D3CGI8"/>
<evidence type="ECO:0000313" key="2">
    <source>
        <dbReference type="EnsemblPlants" id="Bo5g086580.1"/>
    </source>
</evidence>
<dbReference type="Gramene" id="Bo5g086580.1">
    <property type="protein sequence ID" value="Bo5g086580.1"/>
    <property type="gene ID" value="Bo5g086580"/>
</dbReference>
<dbReference type="InterPro" id="IPR002156">
    <property type="entry name" value="RNaseH_domain"/>
</dbReference>
<evidence type="ECO:0000259" key="1">
    <source>
        <dbReference type="Pfam" id="PF13456"/>
    </source>
</evidence>
<dbReference type="eggNOG" id="KOG1075">
    <property type="taxonomic scope" value="Eukaryota"/>
</dbReference>
<dbReference type="GO" id="GO:0003676">
    <property type="term" value="F:nucleic acid binding"/>
    <property type="evidence" value="ECO:0007669"/>
    <property type="project" value="InterPro"/>
</dbReference>
<dbReference type="Pfam" id="PF13456">
    <property type="entry name" value="RVT_3"/>
    <property type="match status" value="1"/>
</dbReference>
<dbReference type="HOGENOM" id="CLU_000680_14_0_1"/>
<dbReference type="PANTHER" id="PTHR34146">
    <property type="entry name" value="POLYNUCLEOTIDYL TRANSFERASE, RIBONUCLEASE H-LIKE SUPERFAMILY PROTEIN-RELATED"/>
    <property type="match status" value="1"/>
</dbReference>
<reference evidence="2" key="2">
    <citation type="submission" date="2015-03" db="UniProtKB">
        <authorList>
            <consortium name="EnsemblPlants"/>
        </authorList>
    </citation>
    <scope>IDENTIFICATION</scope>
</reference>
<dbReference type="InterPro" id="IPR044730">
    <property type="entry name" value="RNase_H-like_dom_plant"/>
</dbReference>
<evidence type="ECO:0000313" key="3">
    <source>
        <dbReference type="Proteomes" id="UP000032141"/>
    </source>
</evidence>
<dbReference type="EnsemblPlants" id="Bo5g086580.1">
    <property type="protein sequence ID" value="Bo5g086580.1"/>
    <property type="gene ID" value="Bo5g086580"/>
</dbReference>
<dbReference type="PANTHER" id="PTHR34146:SF3">
    <property type="entry name" value="POLYNUCLEOTIDYL TRANSFERASE, RIBONUCLEASE H-LIKE SUPERFAMILY PROTEIN"/>
    <property type="match status" value="1"/>
</dbReference>
<feature type="domain" description="RNase H type-1" evidence="1">
    <location>
        <begin position="89"/>
        <end position="169"/>
    </location>
</feature>
<protein>
    <recommendedName>
        <fullName evidence="1">RNase H type-1 domain-containing protein</fullName>
    </recommendedName>
</protein>